<proteinExistence type="predicted"/>
<dbReference type="Proteomes" id="UP000283975">
    <property type="component" value="Unassembled WGS sequence"/>
</dbReference>
<dbReference type="EMBL" id="QSHZ01000066">
    <property type="protein sequence ID" value="RHC45971.1"/>
    <property type="molecule type" value="Genomic_DNA"/>
</dbReference>
<gene>
    <name evidence="1" type="ORF">DW839_31680</name>
</gene>
<reference evidence="1 2" key="1">
    <citation type="submission" date="2018-08" db="EMBL/GenBank/DDBJ databases">
        <title>A genome reference for cultivated species of the human gut microbiota.</title>
        <authorList>
            <person name="Zou Y."/>
            <person name="Xue W."/>
            <person name="Luo G."/>
        </authorList>
    </citation>
    <scope>NUCLEOTIDE SEQUENCE [LARGE SCALE GENOMIC DNA]</scope>
    <source>
        <strain evidence="1 2">AM35-14</strain>
    </source>
</reference>
<organism evidence="1 2">
    <name type="scientific">Enterocloster bolteae</name>
    <dbReference type="NCBI Taxonomy" id="208479"/>
    <lineage>
        <taxon>Bacteria</taxon>
        <taxon>Bacillati</taxon>
        <taxon>Bacillota</taxon>
        <taxon>Clostridia</taxon>
        <taxon>Lachnospirales</taxon>
        <taxon>Lachnospiraceae</taxon>
        <taxon>Enterocloster</taxon>
    </lineage>
</organism>
<comment type="caution">
    <text evidence="1">The sequence shown here is derived from an EMBL/GenBank/DDBJ whole genome shotgun (WGS) entry which is preliminary data.</text>
</comment>
<sequence>MTAGEFDTWRRQWTGGSGQVAVDRRQFAPGNVRSQAKGPGSVNRLAALLSGSGMNGTDGGMNGGMNCQAYRQGNHWVFQVGFKSGFIK</sequence>
<accession>A0A414AEY9</accession>
<evidence type="ECO:0000313" key="1">
    <source>
        <dbReference type="EMBL" id="RHC45971.1"/>
    </source>
</evidence>
<dbReference type="AlphaFoldDB" id="A0A414AEY9"/>
<protein>
    <submittedName>
        <fullName evidence="1">Uncharacterized protein</fullName>
    </submittedName>
</protein>
<name>A0A414AEY9_9FIRM</name>
<evidence type="ECO:0000313" key="2">
    <source>
        <dbReference type="Proteomes" id="UP000283975"/>
    </source>
</evidence>